<name>A0ABU2J5M0_9ACTN</name>
<evidence type="ECO:0000313" key="4">
    <source>
        <dbReference type="Proteomes" id="UP001183176"/>
    </source>
</evidence>
<dbReference type="Gene3D" id="3.40.50.300">
    <property type="entry name" value="P-loop containing nucleotide triphosphate hydrolases"/>
    <property type="match status" value="1"/>
</dbReference>
<organism evidence="3 4">
    <name type="scientific">Jatrophihabitans lederbergiae</name>
    <dbReference type="NCBI Taxonomy" id="3075547"/>
    <lineage>
        <taxon>Bacteria</taxon>
        <taxon>Bacillati</taxon>
        <taxon>Actinomycetota</taxon>
        <taxon>Actinomycetes</taxon>
        <taxon>Jatrophihabitantales</taxon>
        <taxon>Jatrophihabitantaceae</taxon>
        <taxon>Jatrophihabitans</taxon>
    </lineage>
</organism>
<accession>A0ABU2J5M0</accession>
<dbReference type="PANTHER" id="PTHR32309">
    <property type="entry name" value="TYROSINE-PROTEIN KINASE"/>
    <property type="match status" value="1"/>
</dbReference>
<evidence type="ECO:0000256" key="2">
    <source>
        <dbReference type="SAM" id="Phobius"/>
    </source>
</evidence>
<evidence type="ECO:0000313" key="3">
    <source>
        <dbReference type="EMBL" id="MDT0260287.1"/>
    </source>
</evidence>
<keyword evidence="2" id="KW-0812">Transmembrane</keyword>
<dbReference type="Proteomes" id="UP001183176">
    <property type="component" value="Unassembled WGS sequence"/>
</dbReference>
<evidence type="ECO:0008006" key="5">
    <source>
        <dbReference type="Google" id="ProtNLM"/>
    </source>
</evidence>
<feature type="region of interest" description="Disordered" evidence="1">
    <location>
        <begin position="524"/>
        <end position="561"/>
    </location>
</feature>
<dbReference type="EMBL" id="JAVREH010000002">
    <property type="protein sequence ID" value="MDT0260287.1"/>
    <property type="molecule type" value="Genomic_DNA"/>
</dbReference>
<reference evidence="4" key="1">
    <citation type="submission" date="2023-07" db="EMBL/GenBank/DDBJ databases">
        <title>30 novel species of actinomycetes from the DSMZ collection.</title>
        <authorList>
            <person name="Nouioui I."/>
        </authorList>
    </citation>
    <scope>NUCLEOTIDE SEQUENCE [LARGE SCALE GENOMIC DNA]</scope>
    <source>
        <strain evidence="4">DSM 44399</strain>
    </source>
</reference>
<dbReference type="InterPro" id="IPR027417">
    <property type="entry name" value="P-loop_NTPase"/>
</dbReference>
<dbReference type="PANTHER" id="PTHR32309:SF31">
    <property type="entry name" value="CAPSULAR EXOPOLYSACCHARIDE FAMILY"/>
    <property type="match status" value="1"/>
</dbReference>
<evidence type="ECO:0000256" key="1">
    <source>
        <dbReference type="SAM" id="MobiDB-lite"/>
    </source>
</evidence>
<feature type="transmembrane region" description="Helical" evidence="2">
    <location>
        <begin position="245"/>
        <end position="263"/>
    </location>
</feature>
<protein>
    <recommendedName>
        <fullName evidence="5">Polysaccharide chain length determinant N-terminal domain-containing protein</fullName>
    </recommendedName>
</protein>
<dbReference type="SUPFAM" id="SSF52540">
    <property type="entry name" value="P-loop containing nucleoside triphosphate hydrolases"/>
    <property type="match status" value="1"/>
</dbReference>
<keyword evidence="2" id="KW-1133">Transmembrane helix</keyword>
<sequence length="561" mass="58089">MDEARINHTYENHTYEPLQLDSDRIDGGRRRWCPLAAGLVLGLVLGALVGGLYGAHRPASYRATTALSVLPDTIVNSAQGQNSPTLDATSYIQSQLVVLNGSRLAAQVQRQLKLSSSPDVSSVQIGQSYVVQVTATAGSAQQALSVASATASAYAKLRSQQLTAELNSSVKSLETQISDVRSSLAAAQLAPGLTPSETAQETEYERLLGVDSSLKLALPQVNRLVTVLSPASLSRSSLSPTVKDLVGGAILGALLGLALMIGLRRATSRIRTVGDLASLGVPVLLPVVERRSARGRRNPAAWRGGPGRLLAARLSGNSTEGAEPIIVVAATPGVGASFVAATIAGGLTERGPVLLVLAAEIANGSRRRRLDAATGTAAGTVRPPELLGETVRLLGEPMPSTVPGVWLLPGRQESEGLRGVLPSTRSGLLSDVSRRATAAGWQVVIDAPALSDSDLALDCAAGGAVTALVVGRGSSRPAEVLSAAELFRARGTRFAGAVLNDAPRGMALWRRHRDAPESSIAQLLSDSDEPRVHASASTRSHAIRAGESSSIGGVRPEDGGV</sequence>
<dbReference type="InterPro" id="IPR050445">
    <property type="entry name" value="Bact_polysacc_biosynth/exp"/>
</dbReference>
<keyword evidence="4" id="KW-1185">Reference proteome</keyword>
<gene>
    <name evidence="3" type="ORF">RM423_02650</name>
</gene>
<comment type="caution">
    <text evidence="3">The sequence shown here is derived from an EMBL/GenBank/DDBJ whole genome shotgun (WGS) entry which is preliminary data.</text>
</comment>
<feature type="transmembrane region" description="Helical" evidence="2">
    <location>
        <begin position="32"/>
        <end position="55"/>
    </location>
</feature>
<proteinExistence type="predicted"/>
<keyword evidence="2" id="KW-0472">Membrane</keyword>
<dbReference type="RefSeq" id="WP_311421440.1">
    <property type="nucleotide sequence ID" value="NZ_JAVREH010000002.1"/>
</dbReference>